<protein>
    <submittedName>
        <fullName evidence="2">DUF541 domain-containing protein</fullName>
    </submittedName>
</protein>
<dbReference type="Gene3D" id="3.30.110.170">
    <property type="entry name" value="Protein of unknown function (DUF541), domain 1"/>
    <property type="match status" value="1"/>
</dbReference>
<keyword evidence="3" id="KW-1185">Reference proteome</keyword>
<proteinExistence type="predicted"/>
<accession>A0A6I6N8A1</accession>
<evidence type="ECO:0000313" key="3">
    <source>
        <dbReference type="Proteomes" id="UP000436138"/>
    </source>
</evidence>
<gene>
    <name evidence="2" type="ORF">GQF42_16440</name>
</gene>
<sequence length="127" mass="12970">MMRSRTATGSVLLATLLLCAAPSAGAAPAVADSALRAAPVSGAPALETVRATGRGRAEGAEADRETLVQRARTAALADARSKAEQYARSEGRRLGRLVSVTEVPSGHAPASGRLVMEVDVAASYLLD</sequence>
<dbReference type="Proteomes" id="UP000436138">
    <property type="component" value="Chromosome"/>
</dbReference>
<dbReference type="EMBL" id="CP047020">
    <property type="protein sequence ID" value="QHA04666.1"/>
    <property type="molecule type" value="Genomic_DNA"/>
</dbReference>
<dbReference type="KEGG" id="sbro:GQF42_16440"/>
<dbReference type="InterPro" id="IPR007497">
    <property type="entry name" value="SIMPL/DUF541"/>
</dbReference>
<dbReference type="AlphaFoldDB" id="A0A6I6N8A1"/>
<evidence type="ECO:0000313" key="2">
    <source>
        <dbReference type="EMBL" id="QHA04666.1"/>
    </source>
</evidence>
<keyword evidence="1" id="KW-0732">Signal</keyword>
<evidence type="ECO:0000256" key="1">
    <source>
        <dbReference type="SAM" id="SignalP"/>
    </source>
</evidence>
<feature type="chain" id="PRO_5026336636" evidence="1">
    <location>
        <begin position="27"/>
        <end position="127"/>
    </location>
</feature>
<name>A0A6I6N8A1_9ACTN</name>
<organism evidence="2 3">
    <name type="scientific">Streptomyces broussonetiae</name>
    <dbReference type="NCBI Taxonomy" id="2686304"/>
    <lineage>
        <taxon>Bacteria</taxon>
        <taxon>Bacillati</taxon>
        <taxon>Actinomycetota</taxon>
        <taxon>Actinomycetes</taxon>
        <taxon>Kitasatosporales</taxon>
        <taxon>Streptomycetaceae</taxon>
        <taxon>Streptomyces</taxon>
    </lineage>
</organism>
<dbReference type="RefSeq" id="WP_158920570.1">
    <property type="nucleotide sequence ID" value="NZ_CP047020.1"/>
</dbReference>
<reference evidence="2 3" key="1">
    <citation type="submission" date="2019-12" db="EMBL/GenBank/DDBJ databases">
        <title>Streptomyces sp. strain T44 isolated from rhizosphere soil of Broussonetia papyrifera.</title>
        <authorList>
            <person name="Mo P."/>
        </authorList>
    </citation>
    <scope>NUCLEOTIDE SEQUENCE [LARGE SCALE GENOMIC DNA]</scope>
    <source>
        <strain evidence="2 3">T44</strain>
    </source>
</reference>
<dbReference type="Pfam" id="PF04402">
    <property type="entry name" value="SIMPL"/>
    <property type="match status" value="1"/>
</dbReference>
<feature type="signal peptide" evidence="1">
    <location>
        <begin position="1"/>
        <end position="26"/>
    </location>
</feature>